<dbReference type="GO" id="GO:0005615">
    <property type="term" value="C:extracellular space"/>
    <property type="evidence" value="ECO:0007669"/>
    <property type="project" value="TreeGrafter"/>
</dbReference>
<dbReference type="InterPro" id="IPR036880">
    <property type="entry name" value="Kunitz_BPTI_sf"/>
</dbReference>
<evidence type="ECO:0000256" key="1">
    <source>
        <dbReference type="ARBA" id="ARBA00023157"/>
    </source>
</evidence>
<dbReference type="PANTHER" id="PTHR10083:SF374">
    <property type="entry name" value="BPTI_KUNITZ INHIBITOR DOMAIN-CONTAINING PROTEIN"/>
    <property type="match status" value="1"/>
</dbReference>
<dbReference type="Pfam" id="PF13860">
    <property type="entry name" value="FlgD_ig"/>
    <property type="match status" value="1"/>
</dbReference>
<dbReference type="Gene3D" id="2.60.40.4070">
    <property type="match status" value="1"/>
</dbReference>
<keyword evidence="1" id="KW-1015">Disulfide bond</keyword>
<sequence>MKRFLPLFMLTGFLFSQDIIQIKTGTSFGMCYGYCLSELGIISTDADYYLNSWIENDSVYQPIEISDVIDFSIWENLNTFLDFELFMNLDTIYGCPDCADGGAEWFEIATSDTIKRVTIEYGDSLDGFNNFIDLLRSVRYSFQEIQACYYIPHIGPCDAAFLRFYYDQEENECSEFTWGGCGGLVPFETMEDCNSSCNDSVQVSSNQTLEYPFIFKLNNCYPNPFNPLTTLRYDLPENCLVSITIYDMLGRQVKTLVNQTQDAGYKSVIWDATNDYGKPVSAGIYLYQIQAGEYISTKKMVLLK</sequence>
<dbReference type="Pfam" id="PF00014">
    <property type="entry name" value="Kunitz_BPTI"/>
    <property type="match status" value="1"/>
</dbReference>
<dbReference type="SUPFAM" id="SSF57362">
    <property type="entry name" value="BPTI-like"/>
    <property type="match status" value="1"/>
</dbReference>
<dbReference type="PROSITE" id="PS50279">
    <property type="entry name" value="BPTI_KUNITZ_2"/>
    <property type="match status" value="1"/>
</dbReference>
<dbReference type="NCBIfam" id="TIGR04183">
    <property type="entry name" value="Por_Secre_tail"/>
    <property type="match status" value="1"/>
</dbReference>
<proteinExistence type="predicted"/>
<evidence type="ECO:0000313" key="3">
    <source>
        <dbReference type="EMBL" id="SVA54718.1"/>
    </source>
</evidence>
<dbReference type="Gene3D" id="4.10.410.10">
    <property type="entry name" value="Pancreatic trypsin inhibitor Kunitz domain"/>
    <property type="match status" value="1"/>
</dbReference>
<dbReference type="InterPro" id="IPR002223">
    <property type="entry name" value="Kunitz_BPTI"/>
</dbReference>
<name>A0A381WR53_9ZZZZ</name>
<protein>
    <recommendedName>
        <fullName evidence="2">BPTI/Kunitz inhibitor domain-containing protein</fullName>
    </recommendedName>
</protein>
<dbReference type="AlphaFoldDB" id="A0A381WR53"/>
<dbReference type="CDD" id="cd00109">
    <property type="entry name" value="Kunitz-type"/>
    <property type="match status" value="1"/>
</dbReference>
<dbReference type="GO" id="GO:0004867">
    <property type="term" value="F:serine-type endopeptidase inhibitor activity"/>
    <property type="evidence" value="ECO:0007669"/>
    <property type="project" value="InterPro"/>
</dbReference>
<organism evidence="3">
    <name type="scientific">marine metagenome</name>
    <dbReference type="NCBI Taxonomy" id="408172"/>
    <lineage>
        <taxon>unclassified sequences</taxon>
        <taxon>metagenomes</taxon>
        <taxon>ecological metagenomes</taxon>
    </lineage>
</organism>
<dbReference type="InterPro" id="IPR025965">
    <property type="entry name" value="FlgD/Vpr_Ig-like"/>
</dbReference>
<gene>
    <name evidence="3" type="ORF">METZ01_LOCUS107572</name>
</gene>
<dbReference type="InterPro" id="IPR026444">
    <property type="entry name" value="Secre_tail"/>
</dbReference>
<dbReference type="PANTHER" id="PTHR10083">
    <property type="entry name" value="KUNITZ-TYPE PROTEASE INHIBITOR-RELATED"/>
    <property type="match status" value="1"/>
</dbReference>
<dbReference type="EMBL" id="UINC01012541">
    <property type="protein sequence ID" value="SVA54718.1"/>
    <property type="molecule type" value="Genomic_DNA"/>
</dbReference>
<dbReference type="SMART" id="SM00131">
    <property type="entry name" value="KU"/>
    <property type="match status" value="1"/>
</dbReference>
<reference evidence="3" key="1">
    <citation type="submission" date="2018-05" db="EMBL/GenBank/DDBJ databases">
        <authorList>
            <person name="Lanie J.A."/>
            <person name="Ng W.-L."/>
            <person name="Kazmierczak K.M."/>
            <person name="Andrzejewski T.M."/>
            <person name="Davidsen T.M."/>
            <person name="Wayne K.J."/>
            <person name="Tettelin H."/>
            <person name="Glass J.I."/>
            <person name="Rusch D."/>
            <person name="Podicherti R."/>
            <person name="Tsui H.-C.T."/>
            <person name="Winkler M.E."/>
        </authorList>
    </citation>
    <scope>NUCLEOTIDE SEQUENCE</scope>
</reference>
<evidence type="ECO:0000259" key="2">
    <source>
        <dbReference type="PROSITE" id="PS50279"/>
    </source>
</evidence>
<dbReference type="InterPro" id="IPR050098">
    <property type="entry name" value="TFPI/VKTCI-like"/>
</dbReference>
<accession>A0A381WR53</accession>
<feature type="domain" description="BPTI/Kunitz inhibitor" evidence="2">
    <location>
        <begin position="148"/>
        <end position="197"/>
    </location>
</feature>